<feature type="region of interest" description="Disordered" evidence="1">
    <location>
        <begin position="401"/>
        <end position="420"/>
    </location>
</feature>
<protein>
    <recommendedName>
        <fullName evidence="4">Chromatin elongation factor spt5</fullName>
    </recommendedName>
</protein>
<feature type="region of interest" description="Disordered" evidence="1">
    <location>
        <begin position="1345"/>
        <end position="1394"/>
    </location>
</feature>
<accession>A0AAW0BGD9</accession>
<evidence type="ECO:0008006" key="4">
    <source>
        <dbReference type="Google" id="ProtNLM"/>
    </source>
</evidence>
<dbReference type="EMBL" id="JAYKXP010000116">
    <property type="protein sequence ID" value="KAK7025350.1"/>
    <property type="molecule type" value="Genomic_DNA"/>
</dbReference>
<feature type="compositionally biased region" description="Basic and acidic residues" evidence="1">
    <location>
        <begin position="73"/>
        <end position="88"/>
    </location>
</feature>
<feature type="region of interest" description="Disordered" evidence="1">
    <location>
        <begin position="297"/>
        <end position="319"/>
    </location>
</feature>
<sequence>MAGQKRGVWNIFVDHEAVDDSSEDEDYDELASDEEATPGQATSSVVLQPPVAHLTAAQTPVLFQSIISRIVAREEAKSDSKKRTHEEMDTSSSPVPSGSIPERPVKITRPSSPRTIPPGAKSFAEIPEVHSQKPSLPVHTVEPSNDGIAPGLSTSIPPDRCDPKLPHLLHIRDRLINEETFTLGAARDELAAIVPSGSEVFEVWAKHLDLVSEAVGTDESIPSVPDITGDPPVAVPDLRPSTPNVTSSGSQLQSFQALPTDTIIFSLSGERIGYARHPMLDSNSTDVPTTFIPSNIDSNDEQRSHNLDHAPAPLPLPFQPPRALTTVPAPTDIRLDPVVNDTLEDISDQAQPLPANCGTYICKVRCKRGQEGQSVILITTACISASNARVQAYKHALAKWKESKETKPEESHPQPQKLPPIPILSAYSAGQPGWIHIELRGTYSFESPDVLDLLRAATHLLFPKSHRSRISRGPIHEIVGFQNWRRTLLPESRTYSIQVGDWVEITTGLYAGDVGLVVREEQENLSGARRVLAVVVPRFNVEAYLKEWRLSAKFAKKYKKVAVSHQSWNGDLGFGTMNTAKSKPSLPIISTPLPSISTTTTSSLPVALSSCALVDTTGSSLDPSDTPEAPVQAPTATQPTRRSRKSKSLVRPPPHPISHDELERWGCIPWVDYRFGCECDPPHNNPDFRCPHGWLQVGPLTLQYGLANVSFSVLHLKPATFFPDGLVPFFFRSRRPLVELAIAHAPPPRSWVFEVGDIVQCCTTRKVGLRSADREIEATSSELEQAFMERGSPAFYNAMKCATTWAQAVANSIRDNPGGTSRSSITAEVPVPNTWNDPFFYHSQAYLTLRRQVEQWTAAGKVPDSVVEADHAEPSLLDEVTSVGRIVDDTIIGGRIAVLPQGADDGNDRKISVLSLIKVLSIGDLVQLVNNSVADAVVIPLDNSTTDIPSTALIVSIRQSIVELRAVSGGPTYLAHANSLRRIQQLAGDNLYMPITQGSLAPLASAPANTPISKAPWKDQSVSIIRGDKKRQTGRVIDVFRDDSYASGLRILVEIQTVGAIHREPYDYGSLRHAEEVDDRLSTRTFLRLPEDPFWRLKQGYNPQYHSTEVRYFQSAHRRRHARANVVSHIQGDREATHPSLAPKTPMHRVDSDVAGTVWDPNHDIERSLHPQLKWMEDPIVRSSLQGRRFFVDIVDGITSVKDAVVGLSEDPKFVFHYAARVRTKGSANAIPAESLKPSSTPVDFDTERGLVYVVNGKYAGCFGRRVSHCFVGDNSQRKNGRLVLQRVAPLHGKDAEALLHAETITVRPWYLIRIKETREESKAGFSLLKPIRTDFAQGKRLTHVPGVPYVDSDPEEQEDATPPRPVTTSHVPKPLEGSWHGSTPKQAKSPIHDTDPLICIQPRESDPPHRTRLLRLRDDFWRDPALGMDHAMNVVNEVTLPDTPARWEWTRFFGELNEAYLEGDTLPPAPDV</sequence>
<evidence type="ECO:0000313" key="2">
    <source>
        <dbReference type="EMBL" id="KAK7025350.1"/>
    </source>
</evidence>
<proteinExistence type="predicted"/>
<feature type="region of interest" description="Disordered" evidence="1">
    <location>
        <begin position="1"/>
        <end position="44"/>
    </location>
</feature>
<feature type="compositionally biased region" description="Basic and acidic residues" evidence="1">
    <location>
        <begin position="401"/>
        <end position="412"/>
    </location>
</feature>
<comment type="caution">
    <text evidence="2">The sequence shown here is derived from an EMBL/GenBank/DDBJ whole genome shotgun (WGS) entry which is preliminary data.</text>
</comment>
<feature type="compositionally biased region" description="Acidic residues" evidence="1">
    <location>
        <begin position="19"/>
        <end position="36"/>
    </location>
</feature>
<name>A0AAW0BGD9_9AGAR</name>
<feature type="region of interest" description="Disordered" evidence="1">
    <location>
        <begin position="618"/>
        <end position="655"/>
    </location>
</feature>
<evidence type="ECO:0000313" key="3">
    <source>
        <dbReference type="Proteomes" id="UP001383192"/>
    </source>
</evidence>
<keyword evidence="3" id="KW-1185">Reference proteome</keyword>
<organism evidence="2 3">
    <name type="scientific">Paramarasmius palmivorus</name>
    <dbReference type="NCBI Taxonomy" id="297713"/>
    <lineage>
        <taxon>Eukaryota</taxon>
        <taxon>Fungi</taxon>
        <taxon>Dikarya</taxon>
        <taxon>Basidiomycota</taxon>
        <taxon>Agaricomycotina</taxon>
        <taxon>Agaricomycetes</taxon>
        <taxon>Agaricomycetidae</taxon>
        <taxon>Agaricales</taxon>
        <taxon>Marasmiineae</taxon>
        <taxon>Marasmiaceae</taxon>
        <taxon>Paramarasmius</taxon>
    </lineage>
</organism>
<gene>
    <name evidence="2" type="ORF">VNI00_016061</name>
</gene>
<feature type="region of interest" description="Disordered" evidence="1">
    <location>
        <begin position="73"/>
        <end position="121"/>
    </location>
</feature>
<dbReference type="Proteomes" id="UP001383192">
    <property type="component" value="Unassembled WGS sequence"/>
</dbReference>
<reference evidence="2 3" key="1">
    <citation type="submission" date="2024-01" db="EMBL/GenBank/DDBJ databases">
        <title>A draft genome for a cacao thread blight-causing isolate of Paramarasmius palmivorus.</title>
        <authorList>
            <person name="Baruah I.K."/>
            <person name="Bukari Y."/>
            <person name="Amoako-Attah I."/>
            <person name="Meinhardt L.W."/>
            <person name="Bailey B.A."/>
            <person name="Cohen S.P."/>
        </authorList>
    </citation>
    <scope>NUCLEOTIDE SEQUENCE [LARGE SCALE GENOMIC DNA]</scope>
    <source>
        <strain evidence="2 3">GH-12</strain>
    </source>
</reference>
<evidence type="ECO:0000256" key="1">
    <source>
        <dbReference type="SAM" id="MobiDB-lite"/>
    </source>
</evidence>